<keyword evidence="2 3" id="KW-0472">Membrane</keyword>
<dbReference type="EMBL" id="OBMQ01000017">
    <property type="protein sequence ID" value="SOC24415.1"/>
    <property type="molecule type" value="Genomic_DNA"/>
</dbReference>
<dbReference type="InterPro" id="IPR004995">
    <property type="entry name" value="Spore_Ger"/>
</dbReference>
<dbReference type="PANTHER" id="PTHR22550:SF5">
    <property type="entry name" value="LEUCINE ZIPPER PROTEIN 4"/>
    <property type="match status" value="1"/>
</dbReference>
<name>A0A285TP32_9BACL</name>
<evidence type="ECO:0000313" key="5">
    <source>
        <dbReference type="Proteomes" id="UP000219636"/>
    </source>
</evidence>
<dbReference type="InterPro" id="IPR050768">
    <property type="entry name" value="UPF0353/GerABKA_families"/>
</dbReference>
<keyword evidence="3" id="KW-1133">Transmembrane helix</keyword>
<feature type="transmembrane region" description="Helical" evidence="3">
    <location>
        <begin position="268"/>
        <end position="290"/>
    </location>
</feature>
<dbReference type="GO" id="GO:0009847">
    <property type="term" value="P:spore germination"/>
    <property type="evidence" value="ECO:0007669"/>
    <property type="project" value="InterPro"/>
</dbReference>
<dbReference type="Proteomes" id="UP000219636">
    <property type="component" value="Unassembled WGS sequence"/>
</dbReference>
<accession>A0A285TP32</accession>
<comment type="similarity">
    <text evidence="1">Belongs to the GerABKA family.</text>
</comment>
<dbReference type="PANTHER" id="PTHR22550">
    <property type="entry name" value="SPORE GERMINATION PROTEIN"/>
    <property type="match status" value="1"/>
</dbReference>
<dbReference type="Pfam" id="PF03323">
    <property type="entry name" value="GerA"/>
    <property type="match status" value="1"/>
</dbReference>
<feature type="transmembrane region" description="Helical" evidence="3">
    <location>
        <begin position="393"/>
        <end position="416"/>
    </location>
</feature>
<organism evidence="4 5">
    <name type="scientific">Ureibacillus xyleni</name>
    <dbReference type="NCBI Taxonomy" id="614648"/>
    <lineage>
        <taxon>Bacteria</taxon>
        <taxon>Bacillati</taxon>
        <taxon>Bacillota</taxon>
        <taxon>Bacilli</taxon>
        <taxon>Bacillales</taxon>
        <taxon>Caryophanaceae</taxon>
        <taxon>Ureibacillus</taxon>
    </lineage>
</organism>
<dbReference type="RefSeq" id="WP_097075054.1">
    <property type="nucleotide sequence ID" value="NZ_OBMQ01000017.1"/>
</dbReference>
<evidence type="ECO:0000256" key="3">
    <source>
        <dbReference type="SAM" id="Phobius"/>
    </source>
</evidence>
<feature type="transmembrane region" description="Helical" evidence="3">
    <location>
        <begin position="364"/>
        <end position="386"/>
    </location>
</feature>
<gene>
    <name evidence="4" type="ORF">SAMN05880501_11726</name>
</gene>
<sequence length="454" mass="51127">MYINKNLSAHIKGRFDDCDDLVTKTFPELEIEVLFFGHLVGEEELNNNIVQPFSNIKNDEVKNILRRIEFKQEEDINSMVNGILEGKALVIFKNSLAYAVDIYVPKTRSVAAAEIETVIVGPKEAFIEDIGTNLSMIRRRIKSDCLKVLSYKIGTITQTKMYLLYIEGITSPVLVKELQERINNIDIKGINDLNQLIQYLDRKPLSIFPQYFTTERPDVSTSKLLEGRVICLLDGSPYSLSTPTSFFEFFQSPDDYNQRWILGTLSRALRFAALVITLFASAFYVAVSMFHYEIIPVKLLHEFIKSRSDVPFNPLIEALIIESIIELLREAGARLPSKIGQTIGIVGGIVVGTAAVEAGFTSNILIIVVSISAISSFVVPHIIMTASLRIARFIFIILASIAGFFGIIFGFIILLIHLCSIKNMGEYYFKPIAPLSLKDLKDTIIRAPYQFFKK</sequence>
<reference evidence="5" key="1">
    <citation type="submission" date="2017-08" db="EMBL/GenBank/DDBJ databases">
        <authorList>
            <person name="Varghese N."/>
            <person name="Submissions S."/>
        </authorList>
    </citation>
    <scope>NUCLEOTIDE SEQUENCE [LARGE SCALE GENOMIC DNA]</scope>
    <source>
        <strain evidence="5">JC22</strain>
    </source>
</reference>
<keyword evidence="5" id="KW-1185">Reference proteome</keyword>
<keyword evidence="3" id="KW-0812">Transmembrane</keyword>
<dbReference type="PIRSF" id="PIRSF005690">
    <property type="entry name" value="GerBA"/>
    <property type="match status" value="1"/>
</dbReference>
<dbReference type="OrthoDB" id="9772630at2"/>
<dbReference type="GO" id="GO:0016020">
    <property type="term" value="C:membrane"/>
    <property type="evidence" value="ECO:0007669"/>
    <property type="project" value="InterPro"/>
</dbReference>
<proteinExistence type="inferred from homology"/>
<evidence type="ECO:0000256" key="1">
    <source>
        <dbReference type="ARBA" id="ARBA00005278"/>
    </source>
</evidence>
<dbReference type="AlphaFoldDB" id="A0A285TP32"/>
<evidence type="ECO:0000256" key="2">
    <source>
        <dbReference type="ARBA" id="ARBA00023136"/>
    </source>
</evidence>
<protein>
    <submittedName>
        <fullName evidence="4">GerA spore germination protein</fullName>
    </submittedName>
</protein>
<evidence type="ECO:0000313" key="4">
    <source>
        <dbReference type="EMBL" id="SOC24415.1"/>
    </source>
</evidence>
<feature type="transmembrane region" description="Helical" evidence="3">
    <location>
        <begin position="340"/>
        <end position="358"/>
    </location>
</feature>